<comment type="caution">
    <text evidence="1">The sequence shown here is derived from an EMBL/GenBank/DDBJ whole genome shotgun (WGS) entry which is preliminary data.</text>
</comment>
<gene>
    <name evidence="1" type="ORF">S03H2_19469</name>
</gene>
<accession>X1GVJ0</accession>
<proteinExistence type="predicted"/>
<protein>
    <submittedName>
        <fullName evidence="1">Uncharacterized protein</fullName>
    </submittedName>
</protein>
<name>X1GVJ0_9ZZZZ</name>
<sequence length="111" mass="12495">MRNPSKYNGIPPPNPNMKCPSCSSYQVVLRPYEYSDKVESSRGNGHCYGAERKSRVAYCQDCGYEGLVNGPDGFLKNFPHQSDSMIEQTGNPDYDEPEIWVKKVNPCLGQK</sequence>
<evidence type="ECO:0000313" key="1">
    <source>
        <dbReference type="EMBL" id="GAH45624.1"/>
    </source>
</evidence>
<organism evidence="1">
    <name type="scientific">marine sediment metagenome</name>
    <dbReference type="NCBI Taxonomy" id="412755"/>
    <lineage>
        <taxon>unclassified sequences</taxon>
        <taxon>metagenomes</taxon>
        <taxon>ecological metagenomes</taxon>
    </lineage>
</organism>
<dbReference type="AlphaFoldDB" id="X1GVJ0"/>
<reference evidence="1" key="1">
    <citation type="journal article" date="2014" name="Front. Microbiol.">
        <title>High frequency of phylogenetically diverse reductive dehalogenase-homologous genes in deep subseafloor sedimentary metagenomes.</title>
        <authorList>
            <person name="Kawai M."/>
            <person name="Futagami T."/>
            <person name="Toyoda A."/>
            <person name="Takaki Y."/>
            <person name="Nishi S."/>
            <person name="Hori S."/>
            <person name="Arai W."/>
            <person name="Tsubouchi T."/>
            <person name="Morono Y."/>
            <person name="Uchiyama I."/>
            <person name="Ito T."/>
            <person name="Fujiyama A."/>
            <person name="Inagaki F."/>
            <person name="Takami H."/>
        </authorList>
    </citation>
    <scope>NUCLEOTIDE SEQUENCE</scope>
    <source>
        <strain evidence="1">Expedition CK06-06</strain>
    </source>
</reference>
<dbReference type="EMBL" id="BARU01010171">
    <property type="protein sequence ID" value="GAH45624.1"/>
    <property type="molecule type" value="Genomic_DNA"/>
</dbReference>